<dbReference type="InterPro" id="IPR013785">
    <property type="entry name" value="Aldolase_TIM"/>
</dbReference>
<evidence type="ECO:0000259" key="8">
    <source>
        <dbReference type="PROSITE" id="PS51918"/>
    </source>
</evidence>
<dbReference type="GO" id="GO:0044689">
    <property type="term" value="F:7,8-didemethyl-8-hydroxy-5-deazariboflavin synthase activity"/>
    <property type="evidence" value="ECO:0007669"/>
    <property type="project" value="TreeGrafter"/>
</dbReference>
<accession>A0A075HBS8</accession>
<dbReference type="InterPro" id="IPR034405">
    <property type="entry name" value="F420"/>
</dbReference>
<protein>
    <submittedName>
        <fullName evidence="9">Radical SAM domain-containing protein</fullName>
    </submittedName>
</protein>
<dbReference type="SUPFAM" id="SSF102114">
    <property type="entry name" value="Radical SAM enzymes"/>
    <property type="match status" value="1"/>
</dbReference>
<proteinExistence type="predicted"/>
<dbReference type="GO" id="GO:0051539">
    <property type="term" value="F:4 iron, 4 sulfur cluster binding"/>
    <property type="evidence" value="ECO:0007669"/>
    <property type="project" value="UniProtKB-KW"/>
</dbReference>
<dbReference type="SFLD" id="SFLDG01389">
    <property type="entry name" value="menaquinone_synthsis_involved"/>
    <property type="match status" value="1"/>
</dbReference>
<evidence type="ECO:0000256" key="1">
    <source>
        <dbReference type="ARBA" id="ARBA00022485"/>
    </source>
</evidence>
<comment type="cofactor">
    <cofactor evidence="6">
        <name>[4Fe-4S] cluster</name>
        <dbReference type="ChEBI" id="CHEBI:49883"/>
    </cofactor>
    <text evidence="6">Binds 1 [4Fe-4S] cluster. The cluster is coordinated with 3 cysteines and an exchangeable S-adenosyl-L-methionine.</text>
</comment>
<dbReference type="InterPro" id="IPR058240">
    <property type="entry name" value="rSAM_sf"/>
</dbReference>
<dbReference type="InterPro" id="IPR045567">
    <property type="entry name" value="CofH/MnqC-like_C"/>
</dbReference>
<feature type="binding site" evidence="7">
    <location>
        <position position="264"/>
    </location>
    <ligand>
        <name>(3R)-3-methyl-D-ornithine</name>
        <dbReference type="ChEBI" id="CHEBI:64642"/>
    </ligand>
</feature>
<dbReference type="Gene3D" id="3.20.20.70">
    <property type="entry name" value="Aldolase class I"/>
    <property type="match status" value="1"/>
</dbReference>
<dbReference type="GO" id="GO:0016765">
    <property type="term" value="F:transferase activity, transferring alkyl or aryl (other than methyl) groups"/>
    <property type="evidence" value="ECO:0007669"/>
    <property type="project" value="InterPro"/>
</dbReference>
<dbReference type="PROSITE" id="PS51918">
    <property type="entry name" value="RADICAL_SAM"/>
    <property type="match status" value="1"/>
</dbReference>
<keyword evidence="1 6" id="KW-0004">4Fe-4S</keyword>
<feature type="binding site" evidence="7">
    <location>
        <position position="139"/>
    </location>
    <ligand>
        <name>S-adenosyl-L-methionine</name>
        <dbReference type="ChEBI" id="CHEBI:59789"/>
    </ligand>
</feature>
<evidence type="ECO:0000256" key="5">
    <source>
        <dbReference type="ARBA" id="ARBA00023014"/>
    </source>
</evidence>
<name>A0A075HBS8_9EURY</name>
<dbReference type="GO" id="GO:0046872">
    <property type="term" value="F:metal ion binding"/>
    <property type="evidence" value="ECO:0007669"/>
    <property type="project" value="UniProtKB-KW"/>
</dbReference>
<dbReference type="PANTHER" id="PTHR43076:SF1">
    <property type="entry name" value="LIPOYL SYNTHASE 2"/>
    <property type="match status" value="1"/>
</dbReference>
<feature type="binding site" evidence="7">
    <location>
        <position position="33"/>
    </location>
    <ligand>
        <name>S-adenosyl-L-methionine</name>
        <dbReference type="ChEBI" id="CHEBI:59789"/>
    </ligand>
</feature>
<feature type="binding site" evidence="6">
    <location>
        <position position="34"/>
    </location>
    <ligand>
        <name>[4Fe-4S] cluster</name>
        <dbReference type="ChEBI" id="CHEBI:49883"/>
        <note>4Fe-4S-S-AdoMet</note>
    </ligand>
</feature>
<reference evidence="9" key="1">
    <citation type="journal article" date="2014" name="Genome Biol. Evol.">
        <title>Pangenome evidence for extensive interdomain horizontal transfer affecting lineage core and shell genes in uncultured planktonic thaumarchaeota and euryarchaeota.</title>
        <authorList>
            <person name="Deschamps P."/>
            <person name="Zivanovic Y."/>
            <person name="Moreira D."/>
            <person name="Rodriguez-Valera F."/>
            <person name="Lopez-Garcia P."/>
        </authorList>
    </citation>
    <scope>NUCLEOTIDE SEQUENCE</scope>
</reference>
<feature type="binding site" evidence="6">
    <location>
        <position position="27"/>
    </location>
    <ligand>
        <name>[4Fe-4S] cluster</name>
        <dbReference type="ChEBI" id="CHEBI:49883"/>
        <note>4Fe-4S-S-AdoMet</note>
    </ligand>
</feature>
<dbReference type="EMBL" id="KF900951">
    <property type="protein sequence ID" value="AIF12670.1"/>
    <property type="molecule type" value="Genomic_DNA"/>
</dbReference>
<dbReference type="Pfam" id="PF04055">
    <property type="entry name" value="Radical_SAM"/>
    <property type="match status" value="1"/>
</dbReference>
<dbReference type="PIRSF" id="PIRSF004762">
    <property type="entry name" value="CHP00423"/>
    <property type="match status" value="1"/>
</dbReference>
<evidence type="ECO:0000256" key="6">
    <source>
        <dbReference type="PIRSR" id="PIRSR004762-1"/>
    </source>
</evidence>
<evidence type="ECO:0000256" key="3">
    <source>
        <dbReference type="ARBA" id="ARBA00022723"/>
    </source>
</evidence>
<dbReference type="InterPro" id="IPR020050">
    <property type="entry name" value="FO_synthase_su2"/>
</dbReference>
<dbReference type="NCBIfam" id="TIGR00423">
    <property type="entry name" value="CofH family radical SAM protein"/>
    <property type="match status" value="1"/>
</dbReference>
<dbReference type="PANTHER" id="PTHR43076">
    <property type="entry name" value="FO SYNTHASE (COFH)"/>
    <property type="match status" value="1"/>
</dbReference>
<dbReference type="AlphaFoldDB" id="A0A075HBS8"/>
<dbReference type="SFLD" id="SFLDF00342">
    <property type="entry name" value="cyclic_dehypoxanthine_futalosi"/>
    <property type="match status" value="1"/>
</dbReference>
<keyword evidence="5 6" id="KW-0411">Iron-sulfur</keyword>
<organism evidence="9">
    <name type="scientific">uncultured marine group II/III euryarchaeote KM3_57_A03</name>
    <dbReference type="NCBI Taxonomy" id="1456462"/>
    <lineage>
        <taxon>Archaea</taxon>
        <taxon>Methanobacteriati</taxon>
        <taxon>Methanobacteriota</taxon>
        <taxon>environmental samples</taxon>
    </lineage>
</organism>
<dbReference type="SFLD" id="SFLDG01064">
    <property type="entry name" value="F420__menaquinone_cofactor_bio"/>
    <property type="match status" value="1"/>
</dbReference>
<evidence type="ECO:0000313" key="9">
    <source>
        <dbReference type="EMBL" id="AIF12670.1"/>
    </source>
</evidence>
<evidence type="ECO:0000256" key="4">
    <source>
        <dbReference type="ARBA" id="ARBA00023004"/>
    </source>
</evidence>
<feature type="binding site" evidence="7">
    <location>
        <position position="103"/>
    </location>
    <ligand>
        <name>(3R)-3-methyl-D-ornithine</name>
        <dbReference type="ChEBI" id="CHEBI:64642"/>
    </ligand>
</feature>
<keyword evidence="2 6" id="KW-0949">S-adenosyl-L-methionine</keyword>
<feature type="binding site" evidence="7">
    <location>
        <position position="286"/>
    </location>
    <ligand>
        <name>(3R)-3-methyl-D-ornithine</name>
        <dbReference type="ChEBI" id="CHEBI:64642"/>
    </ligand>
</feature>
<feature type="domain" description="Radical SAM core" evidence="8">
    <location>
        <begin position="13"/>
        <end position="257"/>
    </location>
</feature>
<keyword evidence="3" id="KW-0479">Metal-binding</keyword>
<keyword evidence="4 6" id="KW-0408">Iron</keyword>
<feature type="binding site" evidence="6">
    <location>
        <position position="31"/>
    </location>
    <ligand>
        <name>[4Fe-4S] cluster</name>
        <dbReference type="ChEBI" id="CHEBI:49883"/>
        <note>4Fe-4S-S-AdoMet</note>
    </ligand>
</feature>
<dbReference type="InterPro" id="IPR007197">
    <property type="entry name" value="rSAM"/>
</dbReference>
<dbReference type="Pfam" id="PF19288">
    <property type="entry name" value="CofH_C"/>
    <property type="match status" value="1"/>
</dbReference>
<dbReference type="SFLD" id="SFLDS00029">
    <property type="entry name" value="Radical_SAM"/>
    <property type="match status" value="1"/>
</dbReference>
<evidence type="ECO:0000256" key="2">
    <source>
        <dbReference type="ARBA" id="ARBA00022691"/>
    </source>
</evidence>
<sequence length="349" mass="38720">MLRRRSQVPGNEVTYLVDRNVNYTNVCTINCQFCSFYRPPEHPESYTQSIDEISERLSELEAIGGSRVLMQGGVHPELKLEWYIDLLSDLSAKHPSIALDCFSPIEIEGISQVCGLPTKVVLTHLKEAGMHGLPGGGAEMLVDEVRLDVSPKKGSAENWLKVMREAQELELTTSATNVFGFGESNLHRVLHMDSVRRMQDDAAAEGRIGFTSFVPWPVILGNNSFGSRNRGQNRLTLGAGPTEYLRHVAISRLFLDNVPHIQASWPTMGFEVAQIALLAGADDAGSTMMEENVVSASGTTETEATEEELQRMILRAGFHPRKRDSDYELLETEVLREELPTPVPLQPDS</sequence>
<evidence type="ECO:0000256" key="7">
    <source>
        <dbReference type="PIRSR" id="PIRSR004762-2"/>
    </source>
</evidence>